<name>A0A0D0IK80_9MICO</name>
<keyword evidence="2" id="KW-1185">Reference proteome</keyword>
<evidence type="ECO:0000313" key="2">
    <source>
        <dbReference type="Proteomes" id="UP000032120"/>
    </source>
</evidence>
<sequence length="212" mass="24180">MTMRFNIAYSGQDEIRTFGTKPRLAADGTGRTDTMFEFLDQDFRLSRFFLGKDGLGRPVDFVIIRVKTRQLLQGAIALGLPAPLWLMRVNREFEAGWIISRRVQDLKRDKTVAEGGNPSAEDAAEDVLRRRLSELLGGDCVETFVNPIKGQKKLVMANLREGWPHVNEFLLWLEKPPSAVDLRREGQKFEKELQRVYGRDGAKTAPEAKRYP</sequence>
<organism evidence="1 2">
    <name type="scientific">Leucobacter komagatae</name>
    <dbReference type="NCBI Taxonomy" id="55969"/>
    <lineage>
        <taxon>Bacteria</taxon>
        <taxon>Bacillati</taxon>
        <taxon>Actinomycetota</taxon>
        <taxon>Actinomycetes</taxon>
        <taxon>Micrococcales</taxon>
        <taxon>Microbacteriaceae</taxon>
        <taxon>Leucobacter</taxon>
    </lineage>
</organism>
<comment type="caution">
    <text evidence="1">The sequence shown here is derived from an EMBL/GenBank/DDBJ whole genome shotgun (WGS) entry which is preliminary data.</text>
</comment>
<proteinExistence type="predicted"/>
<evidence type="ECO:0000313" key="1">
    <source>
        <dbReference type="EMBL" id="KIP51482.1"/>
    </source>
</evidence>
<dbReference type="RefSeq" id="WP_042545303.1">
    <property type="nucleotide sequence ID" value="NZ_JXSQ01000034.1"/>
</dbReference>
<protein>
    <submittedName>
        <fullName evidence="1">Uncharacterized protein</fullName>
    </submittedName>
</protein>
<gene>
    <name evidence="1" type="ORF">SD72_15115</name>
</gene>
<accession>A0A0D0IK80</accession>
<dbReference type="Proteomes" id="UP000032120">
    <property type="component" value="Unassembled WGS sequence"/>
</dbReference>
<dbReference type="EMBL" id="JXSQ01000034">
    <property type="protein sequence ID" value="KIP51482.1"/>
    <property type="molecule type" value="Genomic_DNA"/>
</dbReference>
<dbReference type="AlphaFoldDB" id="A0A0D0IK80"/>
<reference evidence="1 2" key="1">
    <citation type="submission" date="2015-01" db="EMBL/GenBank/DDBJ databases">
        <title>Draft genome sequence of Leucobacter komagatae strain VKM ST2845.</title>
        <authorList>
            <person name="Karlyshev A.V."/>
            <person name="Kudryashova E.B."/>
        </authorList>
    </citation>
    <scope>NUCLEOTIDE SEQUENCE [LARGE SCALE GENOMIC DNA]</scope>
    <source>
        <strain evidence="1 2">VKM ST2845</strain>
    </source>
</reference>